<comment type="caution">
    <text evidence="1">The sequence shown here is derived from an EMBL/GenBank/DDBJ whole genome shotgun (WGS) entry which is preliminary data.</text>
</comment>
<dbReference type="Proteomes" id="UP000323567">
    <property type="component" value="Unassembled WGS sequence"/>
</dbReference>
<protein>
    <submittedName>
        <fullName evidence="1">Uncharacterized protein</fullName>
    </submittedName>
</protein>
<accession>A0A5B3FV45</accession>
<proteinExistence type="predicted"/>
<dbReference type="RefSeq" id="WP_149887936.1">
    <property type="nucleotide sequence ID" value="NZ_VVXK01000041.1"/>
</dbReference>
<dbReference type="Gene3D" id="3.40.50.20">
    <property type="match status" value="1"/>
</dbReference>
<evidence type="ECO:0000313" key="2">
    <source>
        <dbReference type="Proteomes" id="UP000323567"/>
    </source>
</evidence>
<dbReference type="AlphaFoldDB" id="A0A5B3FV45"/>
<organism evidence="1 2">
    <name type="scientific">Alistipes shahii</name>
    <dbReference type="NCBI Taxonomy" id="328814"/>
    <lineage>
        <taxon>Bacteria</taxon>
        <taxon>Pseudomonadati</taxon>
        <taxon>Bacteroidota</taxon>
        <taxon>Bacteroidia</taxon>
        <taxon>Bacteroidales</taxon>
        <taxon>Rikenellaceae</taxon>
        <taxon>Alistipes</taxon>
    </lineage>
</organism>
<reference evidence="1 2" key="1">
    <citation type="journal article" date="2019" name="Nat. Med.">
        <title>A library of human gut bacterial isolates paired with longitudinal multiomics data enables mechanistic microbiome research.</title>
        <authorList>
            <person name="Poyet M."/>
            <person name="Groussin M."/>
            <person name="Gibbons S.M."/>
            <person name="Avila-Pacheco J."/>
            <person name="Jiang X."/>
            <person name="Kearney S.M."/>
            <person name="Perrotta A.R."/>
            <person name="Berdy B."/>
            <person name="Zhao S."/>
            <person name="Lieberman T.D."/>
            <person name="Swanson P.K."/>
            <person name="Smith M."/>
            <person name="Roesemann S."/>
            <person name="Alexander J.E."/>
            <person name="Rich S.A."/>
            <person name="Livny J."/>
            <person name="Vlamakis H."/>
            <person name="Clish C."/>
            <person name="Bullock K."/>
            <person name="Deik A."/>
            <person name="Scott J."/>
            <person name="Pierce K.A."/>
            <person name="Xavier R.J."/>
            <person name="Alm E.J."/>
        </authorList>
    </citation>
    <scope>NUCLEOTIDE SEQUENCE [LARGE SCALE GENOMIC DNA]</scope>
    <source>
        <strain evidence="1 2">BIOML-A2</strain>
    </source>
</reference>
<name>A0A5B3FV45_9BACT</name>
<dbReference type="EMBL" id="VVXK01000041">
    <property type="protein sequence ID" value="KAA2364742.1"/>
    <property type="molecule type" value="Genomic_DNA"/>
</dbReference>
<sequence>MKKNLANKRLLLLGGSLWKKAIQDFAQEQGIILIATGNNHNAGIFEIADECYDVDSTNTEAMKQLIREKRIDGVYMGGSESVISTACGYLQELGLPCYCTREQWEYLQNKEHFKRLIPISS</sequence>
<gene>
    <name evidence="1" type="ORF">F2Y13_15455</name>
</gene>
<evidence type="ECO:0000313" key="1">
    <source>
        <dbReference type="EMBL" id="KAA2364742.1"/>
    </source>
</evidence>